<organism evidence="1">
    <name type="scientific">marine metagenome</name>
    <dbReference type="NCBI Taxonomy" id="408172"/>
    <lineage>
        <taxon>unclassified sequences</taxon>
        <taxon>metagenomes</taxon>
        <taxon>ecological metagenomes</taxon>
    </lineage>
</organism>
<gene>
    <name evidence="1" type="ORF">METZ01_LOCUS246664</name>
</gene>
<sequence length="26" mass="2889">MNHSDLKVGIIELGYVGLPLAFIIFE</sequence>
<name>A0A382I2D2_9ZZZZ</name>
<dbReference type="EMBL" id="UINC01064799">
    <property type="protein sequence ID" value="SVB93810.1"/>
    <property type="molecule type" value="Genomic_DNA"/>
</dbReference>
<proteinExistence type="predicted"/>
<reference evidence="1" key="1">
    <citation type="submission" date="2018-05" db="EMBL/GenBank/DDBJ databases">
        <authorList>
            <person name="Lanie J.A."/>
            <person name="Ng W.-L."/>
            <person name="Kazmierczak K.M."/>
            <person name="Andrzejewski T.M."/>
            <person name="Davidsen T.M."/>
            <person name="Wayne K.J."/>
            <person name="Tettelin H."/>
            <person name="Glass J.I."/>
            <person name="Rusch D."/>
            <person name="Podicherti R."/>
            <person name="Tsui H.-C.T."/>
            <person name="Winkler M.E."/>
        </authorList>
    </citation>
    <scope>NUCLEOTIDE SEQUENCE</scope>
</reference>
<evidence type="ECO:0000313" key="1">
    <source>
        <dbReference type="EMBL" id="SVB93810.1"/>
    </source>
</evidence>
<accession>A0A382I2D2</accession>
<protein>
    <recommendedName>
        <fullName evidence="2">UDP-glucose/GDP-mannose dehydrogenase N-terminal domain-containing protein</fullName>
    </recommendedName>
</protein>
<evidence type="ECO:0008006" key="2">
    <source>
        <dbReference type="Google" id="ProtNLM"/>
    </source>
</evidence>
<dbReference type="AlphaFoldDB" id="A0A382I2D2"/>